<dbReference type="AlphaFoldDB" id="A0A844YTC2"/>
<dbReference type="Proteomes" id="UP000466966">
    <property type="component" value="Unassembled WGS sequence"/>
</dbReference>
<keyword evidence="1" id="KW-0472">Membrane</keyword>
<evidence type="ECO:0000256" key="1">
    <source>
        <dbReference type="SAM" id="Phobius"/>
    </source>
</evidence>
<comment type="caution">
    <text evidence="2">The sequence shown here is derived from an EMBL/GenBank/DDBJ whole genome shotgun (WGS) entry which is preliminary data.</text>
</comment>
<keyword evidence="1" id="KW-1133">Transmembrane helix</keyword>
<evidence type="ECO:0000313" key="3">
    <source>
        <dbReference type="Proteomes" id="UP000466966"/>
    </source>
</evidence>
<protein>
    <submittedName>
        <fullName evidence="2">Uncharacterized protein</fullName>
    </submittedName>
</protein>
<feature type="transmembrane region" description="Helical" evidence="1">
    <location>
        <begin position="97"/>
        <end position="124"/>
    </location>
</feature>
<gene>
    <name evidence="2" type="ORF">GRI99_04020</name>
</gene>
<feature type="transmembrane region" description="Helical" evidence="1">
    <location>
        <begin position="50"/>
        <end position="67"/>
    </location>
</feature>
<dbReference type="EMBL" id="WTYV01000001">
    <property type="protein sequence ID" value="MXO70799.1"/>
    <property type="molecule type" value="Genomic_DNA"/>
</dbReference>
<feature type="transmembrane region" description="Helical" evidence="1">
    <location>
        <begin position="177"/>
        <end position="198"/>
    </location>
</feature>
<reference evidence="2 3" key="1">
    <citation type="submission" date="2019-12" db="EMBL/GenBank/DDBJ databases">
        <title>Genomic-based taxomic classification of the family Erythrobacteraceae.</title>
        <authorList>
            <person name="Xu L."/>
        </authorList>
    </citation>
    <scope>NUCLEOTIDE SEQUENCE [LARGE SCALE GENOMIC DNA]</scope>
    <source>
        <strain evidence="2 3">M0322</strain>
    </source>
</reference>
<keyword evidence="1" id="KW-0812">Transmembrane</keyword>
<organism evidence="2 3">
    <name type="scientific">Alteraurantiacibacter buctensis</name>
    <dbReference type="NCBI Taxonomy" id="1503981"/>
    <lineage>
        <taxon>Bacteria</taxon>
        <taxon>Pseudomonadati</taxon>
        <taxon>Pseudomonadota</taxon>
        <taxon>Alphaproteobacteria</taxon>
        <taxon>Sphingomonadales</taxon>
        <taxon>Erythrobacteraceae</taxon>
        <taxon>Alteraurantiacibacter</taxon>
    </lineage>
</organism>
<evidence type="ECO:0000313" key="2">
    <source>
        <dbReference type="EMBL" id="MXO70799.1"/>
    </source>
</evidence>
<feature type="transmembrane region" description="Helical" evidence="1">
    <location>
        <begin position="74"/>
        <end position="91"/>
    </location>
</feature>
<name>A0A844YTC2_9SPHN</name>
<sequence length="209" mass="22303">MARLLDAARLVLGLALAVLALNHVLAVHLPFPVGATPMAFELLEALHFSRLIYVAMGLLLVAGLALMVGRFVPLALAAAMPVLVCMAYWAVVLERSAAWSVVALGLVGVAALLMLAHLHVYAAVLQPRPLAAGESEERRYERRYAWPLGPLAPREAALALLPLAGAAAFYHFLLPPILAYACLAVLLYPLAVLALRLVQGLLAKPQRGD</sequence>
<keyword evidence="3" id="KW-1185">Reference proteome</keyword>
<proteinExistence type="predicted"/>
<accession>A0A844YTC2</accession>
<dbReference type="RefSeq" id="WP_160770671.1">
    <property type="nucleotide sequence ID" value="NZ_WTYV01000001.1"/>
</dbReference>